<evidence type="ECO:0000256" key="7">
    <source>
        <dbReference type="SAM" id="Phobius"/>
    </source>
</evidence>
<evidence type="ECO:0000256" key="2">
    <source>
        <dbReference type="ARBA" id="ARBA00011006"/>
    </source>
</evidence>
<evidence type="ECO:0000256" key="5">
    <source>
        <dbReference type="ARBA" id="ARBA00022989"/>
    </source>
</evidence>
<accession>A0ABS1DMV1</accession>
<keyword evidence="4 7" id="KW-0812">Transmembrane</keyword>
<comment type="caution">
    <text evidence="8">The sequence shown here is derived from an EMBL/GenBank/DDBJ whole genome shotgun (WGS) entry which is preliminary data.</text>
</comment>
<keyword evidence="9" id="KW-1185">Reference proteome</keyword>
<dbReference type="Proteomes" id="UP001041814">
    <property type="component" value="Unassembled WGS sequence"/>
</dbReference>
<dbReference type="EMBL" id="NRRU01000002">
    <property type="protein sequence ID" value="MBK1711342.1"/>
    <property type="molecule type" value="Genomic_DNA"/>
</dbReference>
<comment type="subcellular location">
    <subcellularLocation>
        <location evidence="1">Cell membrane</location>
        <topology evidence="1">Multi-pass membrane protein</topology>
    </subcellularLocation>
</comment>
<dbReference type="RefSeq" id="WP_200232422.1">
    <property type="nucleotide sequence ID" value="NZ_NRRT01000187.1"/>
</dbReference>
<evidence type="ECO:0000256" key="6">
    <source>
        <dbReference type="ARBA" id="ARBA00023136"/>
    </source>
</evidence>
<keyword evidence="3" id="KW-1003">Cell membrane</keyword>
<evidence type="ECO:0000313" key="8">
    <source>
        <dbReference type="EMBL" id="MBK1711342.1"/>
    </source>
</evidence>
<dbReference type="PANTHER" id="PTHR33884">
    <property type="entry name" value="UPF0410 PROTEIN YMGE"/>
    <property type="match status" value="1"/>
</dbReference>
<evidence type="ECO:0000256" key="4">
    <source>
        <dbReference type="ARBA" id="ARBA00022692"/>
    </source>
</evidence>
<keyword evidence="5 7" id="KW-1133">Transmembrane helix</keyword>
<protein>
    <submittedName>
        <fullName evidence="8">GlsB/YeaQ/YmgE family stress response membrane protein</fullName>
    </submittedName>
</protein>
<gene>
    <name evidence="8" type="ORF">CKO43_00940</name>
</gene>
<comment type="similarity">
    <text evidence="2">Belongs to the UPF0410 family.</text>
</comment>
<organism evidence="8 9">
    <name type="scientific">Rubrivivax gelatinosus</name>
    <name type="common">Rhodocyclus gelatinosus</name>
    <name type="synonym">Rhodopseudomonas gelatinosa</name>
    <dbReference type="NCBI Taxonomy" id="28068"/>
    <lineage>
        <taxon>Bacteria</taxon>
        <taxon>Pseudomonadati</taxon>
        <taxon>Pseudomonadota</taxon>
        <taxon>Betaproteobacteria</taxon>
        <taxon>Burkholderiales</taxon>
        <taxon>Sphaerotilaceae</taxon>
        <taxon>Rubrivivax</taxon>
    </lineage>
</organism>
<proteinExistence type="inferred from homology"/>
<reference evidence="8" key="2">
    <citation type="journal article" date="2020" name="Microorganisms">
        <title>Osmotic Adaptation and Compatible Solute Biosynthesis of Phototrophic Bacteria as Revealed from Genome Analyses.</title>
        <authorList>
            <person name="Imhoff J.F."/>
            <person name="Rahn T."/>
            <person name="Kunzel S."/>
            <person name="Keller A."/>
            <person name="Neulinger S.C."/>
        </authorList>
    </citation>
    <scope>NUCLEOTIDE SEQUENCE</scope>
    <source>
        <strain evidence="8">IM 151</strain>
    </source>
</reference>
<name>A0ABS1DMV1_RUBGE</name>
<keyword evidence="6 7" id="KW-0472">Membrane</keyword>
<reference evidence="8" key="1">
    <citation type="submission" date="2017-08" db="EMBL/GenBank/DDBJ databases">
        <authorList>
            <person name="Imhoff J.F."/>
            <person name="Rahn T."/>
            <person name="Kuenzel S."/>
            <person name="Neulinger S.C."/>
        </authorList>
    </citation>
    <scope>NUCLEOTIDE SEQUENCE</scope>
    <source>
        <strain evidence="8">IM 151</strain>
    </source>
</reference>
<feature type="transmembrane region" description="Helical" evidence="7">
    <location>
        <begin position="28"/>
        <end position="48"/>
    </location>
</feature>
<dbReference type="Pfam" id="PF04226">
    <property type="entry name" value="Transgly_assoc"/>
    <property type="match status" value="1"/>
</dbReference>
<feature type="transmembrane region" description="Helical" evidence="7">
    <location>
        <begin position="60"/>
        <end position="83"/>
    </location>
</feature>
<sequence>MNLIIWLVVGGLIGWVASKIMHTDAQQGVILNVVVGIIGAALGGWLVSPLIGVGTINQGVFSLGALLVSLVGAVILLAIVNLVRRGSPR</sequence>
<dbReference type="InterPro" id="IPR007341">
    <property type="entry name" value="Transgly_assoc"/>
</dbReference>
<evidence type="ECO:0000256" key="3">
    <source>
        <dbReference type="ARBA" id="ARBA00022475"/>
    </source>
</evidence>
<evidence type="ECO:0000256" key="1">
    <source>
        <dbReference type="ARBA" id="ARBA00004651"/>
    </source>
</evidence>
<evidence type="ECO:0000313" key="9">
    <source>
        <dbReference type="Proteomes" id="UP001041814"/>
    </source>
</evidence>
<dbReference type="PANTHER" id="PTHR33884:SF3">
    <property type="entry name" value="UPF0410 PROTEIN YMGE"/>
    <property type="match status" value="1"/>
</dbReference>